<comment type="caution">
    <text evidence="2">The sequence shown here is derived from an EMBL/GenBank/DDBJ whole genome shotgun (WGS) entry which is preliminary data.</text>
</comment>
<organism evidence="2 3">
    <name type="scientific">Candidatus Entotheonella gemina</name>
    <dbReference type="NCBI Taxonomy" id="1429439"/>
    <lineage>
        <taxon>Bacteria</taxon>
        <taxon>Pseudomonadati</taxon>
        <taxon>Nitrospinota/Tectimicrobiota group</taxon>
        <taxon>Candidatus Tectimicrobiota</taxon>
        <taxon>Candidatus Entotheonellia</taxon>
        <taxon>Candidatus Entotheonellales</taxon>
        <taxon>Candidatus Entotheonellaceae</taxon>
        <taxon>Candidatus Entotheonella</taxon>
    </lineage>
</organism>
<evidence type="ECO:0000313" key="3">
    <source>
        <dbReference type="Proteomes" id="UP000019140"/>
    </source>
</evidence>
<dbReference type="HOGENOM" id="CLU_426327_0_0_7"/>
<dbReference type="Gene3D" id="3.40.1140.10">
    <property type="match status" value="1"/>
</dbReference>
<evidence type="ECO:0000256" key="1">
    <source>
        <dbReference type="SAM" id="Coils"/>
    </source>
</evidence>
<dbReference type="Pfam" id="PF13555">
    <property type="entry name" value="AAA_29"/>
    <property type="match status" value="1"/>
</dbReference>
<keyword evidence="1" id="KW-0175">Coiled coil</keyword>
<dbReference type="Proteomes" id="UP000019140">
    <property type="component" value="Unassembled WGS sequence"/>
</dbReference>
<name>W4MDA1_9BACT</name>
<reference evidence="2 3" key="1">
    <citation type="journal article" date="2014" name="Nature">
        <title>An environmental bacterial taxon with a large and distinct metabolic repertoire.</title>
        <authorList>
            <person name="Wilson M.C."/>
            <person name="Mori T."/>
            <person name="Ruckert C."/>
            <person name="Uria A.R."/>
            <person name="Helf M.J."/>
            <person name="Takada K."/>
            <person name="Gernert C."/>
            <person name="Steffens U.A."/>
            <person name="Heycke N."/>
            <person name="Schmitt S."/>
            <person name="Rinke C."/>
            <person name="Helfrich E.J."/>
            <person name="Brachmann A.O."/>
            <person name="Gurgui C."/>
            <person name="Wakimoto T."/>
            <person name="Kracht M."/>
            <person name="Crusemann M."/>
            <person name="Hentschel U."/>
            <person name="Abe I."/>
            <person name="Matsunaga S."/>
            <person name="Kalinowski J."/>
            <person name="Takeyama H."/>
            <person name="Piel J."/>
        </authorList>
    </citation>
    <scope>NUCLEOTIDE SEQUENCE [LARGE SCALE GENOMIC DNA]</scope>
    <source>
        <strain evidence="3">TSY2</strain>
    </source>
</reference>
<accession>W4MDA1</accession>
<dbReference type="EMBL" id="AZHX01000345">
    <property type="protein sequence ID" value="ETX07901.1"/>
    <property type="molecule type" value="Genomic_DNA"/>
</dbReference>
<dbReference type="AlphaFoldDB" id="W4MDA1"/>
<dbReference type="SUPFAM" id="SSF52540">
    <property type="entry name" value="P-loop containing nucleoside triphosphate hydrolases"/>
    <property type="match status" value="1"/>
</dbReference>
<keyword evidence="3" id="KW-1185">Reference proteome</keyword>
<evidence type="ECO:0000313" key="2">
    <source>
        <dbReference type="EMBL" id="ETX07901.1"/>
    </source>
</evidence>
<gene>
    <name evidence="2" type="ORF">ETSY2_08490</name>
</gene>
<protein>
    <submittedName>
        <fullName evidence="2">Uncharacterized protein</fullName>
    </submittedName>
</protein>
<proteinExistence type="predicted"/>
<feature type="coiled-coil region" evidence="1">
    <location>
        <begin position="275"/>
        <end position="385"/>
    </location>
</feature>
<dbReference type="InterPro" id="IPR027417">
    <property type="entry name" value="P-loop_NTPase"/>
</dbReference>
<feature type="coiled-coil region" evidence="1">
    <location>
        <begin position="425"/>
        <end position="452"/>
    </location>
</feature>
<feature type="non-terminal residue" evidence="2">
    <location>
        <position position="705"/>
    </location>
</feature>
<sequence>MTDRQAVTYADLFSSGQIKLAELSVYNWGSFHGLHRARIDPDGTLLTGDNGAGKSTLADGLMALLLPPGRATFNVAAAQGDRHDRSLISYIRGNNSSAHDGSQTLTKSKREGPVVTALQGLYQAEDGARMTLAALFWMTSASHALADLKRLYLVAKRQLDLEELLHAFGQGNVRALKQHLRNDPFVIACDDRFGEYQETYRRLLCMENRNAPALLSRALGLKKIDDLTTLIRELVLEPSTVREDARTAVAEFDDLVATHDQLLDARQQRDALASLPEIERELSSTQGELQQLIAEQDGLPVYVAEQSHRLWTRKATELSQAVVEAEIELKRIEQAEMDGAQRVEQRHADYLQAGGVRLEIIKKELQQAREQLTAVNQKASEYQQTARVLGLDIRLTETAFLANRQLADAAQDDLEQEKLAARDRLIEAGTQYSELQKQLRALRDEIEEIEARPDSNIDPRFQRLRDDMTEMLGIDREQLMFIGELVDVQERHRDWQGAIERACSSLSTILAVPENRFSLVTRWLNQRHTGLHVRAQVVYAVQGQASFKSDGYLRKLQWREHPYREWVKHYLAKFDLHCVETTDELDRTPFSMTQQGLMHLHQGRFDKQDQHRLDDRRKWALGFSNKARLSLLRQDTVQLEADLSACSEKRTATRSDLEAVDQRARDWEKLTTYQWQEINVPYWQERVQTVEQDLAALEGQENHLA</sequence>
<dbReference type="CDD" id="cd00267">
    <property type="entry name" value="ABC_ATPase"/>
    <property type="match status" value="1"/>
</dbReference>